<dbReference type="PANTHER" id="PTHR46825">
    <property type="entry name" value="D-ALANYL-D-ALANINE-CARBOXYPEPTIDASE/ENDOPEPTIDASE AMPH"/>
    <property type="match status" value="1"/>
</dbReference>
<dbReference type="Gene3D" id="3.40.710.10">
    <property type="entry name" value="DD-peptidase/beta-lactamase superfamily"/>
    <property type="match status" value="2"/>
</dbReference>
<dbReference type="InterPro" id="IPR012338">
    <property type="entry name" value="Beta-lactam/transpept-like"/>
</dbReference>
<reference evidence="2" key="2">
    <citation type="journal article" date="2022" name="Syst. Appl. Microbiol.">
        <title>Physiological and genomic characterisation of Luteimonas fraxinea sp. nov., a bacterial species associated with trees tolerant to ash dieback.</title>
        <authorList>
            <person name="Ulrich K."/>
            <person name="Becker R."/>
            <person name="Behrendt U."/>
            <person name="Kube M."/>
            <person name="Schneck V."/>
            <person name="Ulrich A."/>
        </authorList>
    </citation>
    <scope>NUCLEOTIDE SEQUENCE</scope>
    <source>
        <strain evidence="2">A1P009</strain>
    </source>
</reference>
<dbReference type="RefSeq" id="WP_232138047.1">
    <property type="nucleotide sequence ID" value="NZ_CP089507.1"/>
</dbReference>
<evidence type="ECO:0000259" key="1">
    <source>
        <dbReference type="Pfam" id="PF00144"/>
    </source>
</evidence>
<reference evidence="2" key="1">
    <citation type="submission" date="2021-12" db="EMBL/GenBank/DDBJ databases">
        <authorList>
            <person name="Ulrich A."/>
        </authorList>
    </citation>
    <scope>NUCLEOTIDE SEQUENCE</scope>
    <source>
        <strain evidence="2">A1P009</strain>
    </source>
</reference>
<dbReference type="InterPro" id="IPR050491">
    <property type="entry name" value="AmpC-like"/>
</dbReference>
<sequence>MRSIVHAGRRRFIGFAGAAGLLPWHLASASMSGDSAQSWIPAPALLADLPRVMAAFAVPGLAIAVVEDGKVTWQQGFGVTHVERGTPVQADTLFEAASLSKPVFAYLVLQLADAGVIDLDRPLVAYRRPDYLGRHLWLDRITARDVLRHTTGLPNWRPHPATELLVPQAEPGTRIDYSGEAFVWLQLVIETLTGQSLDQTMQARLFGPAGMRDSSYAWDDAMAARSVHGHRTHDADDEGTPTQMLREQWSAAQRIAGRNGRPLSAWTWDDAMRALPEVQAHTPPGLVNWAGDILANAAASLRTTVRDYATFVSLVMARGAQRASWELTSPTREAMLTPQTIGATPWSAKGLGWNVEPTPDGPVFHHSGSNGGIFKTFAMGDATRRRGTVVVTNGGSGQYVYRRIVRAATGHDLLAFDR</sequence>
<dbReference type="Proteomes" id="UP001430360">
    <property type="component" value="Unassembled WGS sequence"/>
</dbReference>
<dbReference type="SUPFAM" id="SSF56601">
    <property type="entry name" value="beta-lactamase/transpeptidase-like"/>
    <property type="match status" value="1"/>
</dbReference>
<organism evidence="2 3">
    <name type="scientific">Luteimonas fraxinea</name>
    <dbReference type="NCBI Taxonomy" id="2901869"/>
    <lineage>
        <taxon>Bacteria</taxon>
        <taxon>Pseudomonadati</taxon>
        <taxon>Pseudomonadota</taxon>
        <taxon>Gammaproteobacteria</taxon>
        <taxon>Lysobacterales</taxon>
        <taxon>Lysobacteraceae</taxon>
        <taxon>Luteimonas</taxon>
    </lineage>
</organism>
<protein>
    <submittedName>
        <fullName evidence="2">Beta-lactamase family protein</fullName>
    </submittedName>
</protein>
<gene>
    <name evidence="2" type="ORF">LTT95_17260</name>
</gene>
<dbReference type="Pfam" id="PF00144">
    <property type="entry name" value="Beta-lactamase"/>
    <property type="match status" value="1"/>
</dbReference>
<comment type="caution">
    <text evidence="2">The sequence shown here is derived from an EMBL/GenBank/DDBJ whole genome shotgun (WGS) entry which is preliminary data.</text>
</comment>
<name>A0ABS8UHZ1_9GAMM</name>
<dbReference type="InterPro" id="IPR001466">
    <property type="entry name" value="Beta-lactam-related"/>
</dbReference>
<feature type="domain" description="Beta-lactamase-related" evidence="1">
    <location>
        <begin position="55"/>
        <end position="397"/>
    </location>
</feature>
<evidence type="ECO:0000313" key="2">
    <source>
        <dbReference type="EMBL" id="MCD9098684.1"/>
    </source>
</evidence>
<dbReference type="EMBL" id="JAJQKU010000007">
    <property type="protein sequence ID" value="MCD9098684.1"/>
    <property type="molecule type" value="Genomic_DNA"/>
</dbReference>
<keyword evidence="3" id="KW-1185">Reference proteome</keyword>
<evidence type="ECO:0000313" key="3">
    <source>
        <dbReference type="Proteomes" id="UP001430360"/>
    </source>
</evidence>
<accession>A0ABS8UHZ1</accession>
<proteinExistence type="predicted"/>
<dbReference type="PANTHER" id="PTHR46825:SF12">
    <property type="entry name" value="PENICILLIN-BINDING PROTEIN 4"/>
    <property type="match status" value="1"/>
</dbReference>